<dbReference type="Proteomes" id="UP000663686">
    <property type="component" value="Chromosome"/>
</dbReference>
<proteinExistence type="predicted"/>
<dbReference type="InterPro" id="IPR025484">
    <property type="entry name" value="DUF4376"/>
</dbReference>
<evidence type="ECO:0000313" key="3">
    <source>
        <dbReference type="Proteomes" id="UP000663686"/>
    </source>
</evidence>
<accession>A0ABX7GJ91</accession>
<sequence length="175" mass="19705">MNTYVRIFADTVVEHTETNEEISTLYPPTLVWVRVDHLDPPPRQGWRAIERDAEWLFSPQDSPTVTPEAQADAVAAERFLREASGVNVDGLIIETTRDSQTLIAGMGLSAIVDPLYRCNFKTANGFVEMDATRILEIVKAVRSHVQACFDRERDLLTAIDNANYRPEMLTEGWPG</sequence>
<organism evidence="2 3">
    <name type="scientific">Pseudomonas granadensis</name>
    <dbReference type="NCBI Taxonomy" id="1421430"/>
    <lineage>
        <taxon>Bacteria</taxon>
        <taxon>Pseudomonadati</taxon>
        <taxon>Pseudomonadota</taxon>
        <taxon>Gammaproteobacteria</taxon>
        <taxon>Pseudomonadales</taxon>
        <taxon>Pseudomonadaceae</taxon>
        <taxon>Pseudomonas</taxon>
    </lineage>
</organism>
<reference evidence="2 3" key="1">
    <citation type="submission" date="2021-03" db="EMBL/GenBank/DDBJ databases">
        <title>P. granadensis CT364 genome publication.</title>
        <authorList>
            <person name="Stach J."/>
            <person name="Montero-Calasanz Md.C."/>
        </authorList>
    </citation>
    <scope>NUCLEOTIDE SEQUENCE [LARGE SCALE GENOMIC DNA]</scope>
    <source>
        <strain evidence="2 3">CT364</strain>
    </source>
</reference>
<evidence type="ECO:0000313" key="2">
    <source>
        <dbReference type="EMBL" id="QRK85468.1"/>
    </source>
</evidence>
<keyword evidence="3" id="KW-1185">Reference proteome</keyword>
<feature type="domain" description="DUF4376" evidence="1">
    <location>
        <begin position="68"/>
        <end position="163"/>
    </location>
</feature>
<dbReference type="Pfam" id="PF14301">
    <property type="entry name" value="DUF4376"/>
    <property type="match status" value="1"/>
</dbReference>
<gene>
    <name evidence="2" type="ORF">JN757_06770</name>
</gene>
<evidence type="ECO:0000259" key="1">
    <source>
        <dbReference type="Pfam" id="PF14301"/>
    </source>
</evidence>
<protein>
    <submittedName>
        <fullName evidence="2">DUF4376 domain-containing protein</fullName>
    </submittedName>
</protein>
<dbReference type="EMBL" id="CP069352">
    <property type="protein sequence ID" value="QRK85468.1"/>
    <property type="molecule type" value="Genomic_DNA"/>
</dbReference>
<name>A0ABX7GJ91_9PSED</name>
<dbReference type="RefSeq" id="WP_203420957.1">
    <property type="nucleotide sequence ID" value="NZ_CP069352.1"/>
</dbReference>